<reference evidence="3" key="1">
    <citation type="journal article" date="2019" name="Int. J. Syst. Evol. Microbiol.">
        <title>The Global Catalogue of Microorganisms (GCM) 10K type strain sequencing project: providing services to taxonomists for standard genome sequencing and annotation.</title>
        <authorList>
            <consortium name="The Broad Institute Genomics Platform"/>
            <consortium name="The Broad Institute Genome Sequencing Center for Infectious Disease"/>
            <person name="Wu L."/>
            <person name="Ma J."/>
        </authorList>
    </citation>
    <scope>NUCLEOTIDE SEQUENCE [LARGE SCALE GENOMIC DNA]</scope>
    <source>
        <strain evidence="3">JCM 11496</strain>
    </source>
</reference>
<keyword evidence="3" id="KW-1185">Reference proteome</keyword>
<feature type="transmembrane region" description="Helical" evidence="1">
    <location>
        <begin position="111"/>
        <end position="130"/>
    </location>
</feature>
<accession>A0ABW4Q9V9</accession>
<protein>
    <submittedName>
        <fullName evidence="2">DUF6297 family protein</fullName>
    </submittedName>
</protein>
<name>A0ABW4Q9V9_9MICC</name>
<dbReference type="EMBL" id="JBHUGA010000052">
    <property type="protein sequence ID" value="MFD1847465.1"/>
    <property type="molecule type" value="Genomic_DNA"/>
</dbReference>
<feature type="transmembrane region" description="Helical" evidence="1">
    <location>
        <begin position="398"/>
        <end position="418"/>
    </location>
</feature>
<sequence>MAIVLLIAVASGLLLLTRLGPVSATAAQGYWWLRLPINRRRALVGPASLKMLKTGAGVGIVFVPIAALSNPADGLASVMLGSAMAALLGVGLFLFAGLAQVVGCTGLMTRVASAVVMVGMAVLLLPLLTAGRLDSDILGGVPTQVLLSLPSGWPLAVLQGSMWPLWFSITAIVAGFLALYLSLDRLPTSELTARGGISGHAAGAFYFGDFRELGFALKDRRASRKFGISKGRPTSAFAVLVRADLVAFMRTPGKALHLLLWAVTPAAVACISGVGSALVMAAVLLACGLAASSTSAAVARVHAERPVLDGMLPLTPSQTRRAHTVVPLLCLTLWGLLAFGLLSLMGPSSFELPVFGVVAGAGLAGATIRGAFQPSPDWTTMGGSSNNKLMPAGVETSFVRGPDFIILAMLPALLALFIPDPSGWLLASQAALSTFCLWRGTRAD</sequence>
<feature type="transmembrane region" description="Helical" evidence="1">
    <location>
        <begin position="163"/>
        <end position="183"/>
    </location>
</feature>
<keyword evidence="1" id="KW-0812">Transmembrane</keyword>
<dbReference type="Proteomes" id="UP001597307">
    <property type="component" value="Unassembled WGS sequence"/>
</dbReference>
<gene>
    <name evidence="2" type="ORF">ACFSFX_12770</name>
</gene>
<comment type="caution">
    <text evidence="2">The sequence shown here is derived from an EMBL/GenBank/DDBJ whole genome shotgun (WGS) entry which is preliminary data.</text>
</comment>
<dbReference type="InterPro" id="IPR046264">
    <property type="entry name" value="DUF6297"/>
</dbReference>
<evidence type="ECO:0000313" key="2">
    <source>
        <dbReference type="EMBL" id="MFD1847465.1"/>
    </source>
</evidence>
<feature type="transmembrane region" description="Helical" evidence="1">
    <location>
        <begin position="352"/>
        <end position="372"/>
    </location>
</feature>
<evidence type="ECO:0000256" key="1">
    <source>
        <dbReference type="SAM" id="Phobius"/>
    </source>
</evidence>
<evidence type="ECO:0000313" key="3">
    <source>
        <dbReference type="Proteomes" id="UP001597307"/>
    </source>
</evidence>
<feature type="transmembrane region" description="Helical" evidence="1">
    <location>
        <begin position="255"/>
        <end position="274"/>
    </location>
</feature>
<organism evidence="2 3">
    <name type="scientific">Arthrobacter flavus</name>
    <dbReference type="NCBI Taxonomy" id="95172"/>
    <lineage>
        <taxon>Bacteria</taxon>
        <taxon>Bacillati</taxon>
        <taxon>Actinomycetota</taxon>
        <taxon>Actinomycetes</taxon>
        <taxon>Micrococcales</taxon>
        <taxon>Micrococcaceae</taxon>
        <taxon>Arthrobacter</taxon>
    </lineage>
</organism>
<feature type="transmembrane region" description="Helical" evidence="1">
    <location>
        <begin position="324"/>
        <end position="346"/>
    </location>
</feature>
<feature type="transmembrane region" description="Helical" evidence="1">
    <location>
        <begin position="50"/>
        <end position="68"/>
    </location>
</feature>
<keyword evidence="1" id="KW-0472">Membrane</keyword>
<proteinExistence type="predicted"/>
<dbReference type="Pfam" id="PF19814">
    <property type="entry name" value="DUF6297"/>
    <property type="match status" value="1"/>
</dbReference>
<dbReference type="RefSeq" id="WP_377959656.1">
    <property type="nucleotide sequence ID" value="NZ_BAAAIJ010000036.1"/>
</dbReference>
<feature type="transmembrane region" description="Helical" evidence="1">
    <location>
        <begin position="75"/>
        <end position="99"/>
    </location>
</feature>
<keyword evidence="1" id="KW-1133">Transmembrane helix</keyword>